<gene>
    <name evidence="1" type="ORF">J2Z65_004615</name>
</gene>
<dbReference type="InterPro" id="IPR036237">
    <property type="entry name" value="Xyl_isomerase-like_sf"/>
</dbReference>
<dbReference type="SUPFAM" id="SSF51658">
    <property type="entry name" value="Xylose isomerase-like"/>
    <property type="match status" value="1"/>
</dbReference>
<keyword evidence="2" id="KW-1185">Reference proteome</keyword>
<keyword evidence="1" id="KW-0413">Isomerase</keyword>
<dbReference type="Gene3D" id="3.20.20.150">
    <property type="entry name" value="Divalent-metal-dependent TIM barrel enzymes"/>
    <property type="match status" value="1"/>
</dbReference>
<comment type="caution">
    <text evidence="1">The sequence shown here is derived from an EMBL/GenBank/DDBJ whole genome shotgun (WGS) entry which is preliminary data.</text>
</comment>
<dbReference type="Proteomes" id="UP001519344">
    <property type="component" value="Unassembled WGS sequence"/>
</dbReference>
<dbReference type="RefSeq" id="WP_167058564.1">
    <property type="nucleotide sequence ID" value="NZ_JAAOZR010000018.1"/>
</dbReference>
<name>A0ABS4I3K3_9BACL</name>
<organism evidence="1 2">
    <name type="scientific">Paenibacillus aceris</name>
    <dbReference type="NCBI Taxonomy" id="869555"/>
    <lineage>
        <taxon>Bacteria</taxon>
        <taxon>Bacillati</taxon>
        <taxon>Bacillota</taxon>
        <taxon>Bacilli</taxon>
        <taxon>Bacillales</taxon>
        <taxon>Paenibacillaceae</taxon>
        <taxon>Paenibacillus</taxon>
    </lineage>
</organism>
<protein>
    <submittedName>
        <fullName evidence="1">Sugar phosphate isomerase/epimerase</fullName>
    </submittedName>
</protein>
<dbReference type="GO" id="GO:0016853">
    <property type="term" value="F:isomerase activity"/>
    <property type="evidence" value="ECO:0007669"/>
    <property type="project" value="UniProtKB-KW"/>
</dbReference>
<accession>A0ABS4I3K3</accession>
<sequence length="291" mass="32899">MNNFRLDMQQSWWAMGGLGTNGKQWSTEERFEKIAEAGYTSIISWIPAKEEMDNWHRLLDKYKLGFSALAFPRTVKDIVDSLEAAAVFGRVSYINAQVMDSFVVDQEAVQLLDGILAASEQTNIPVYIETHRGTVTQDLIRTVSYCNSLPRLPLTIDLSHYVVAGEMNGTSNNAETLFDRLLKQTACIHARVSDGEKIQVDVGAEGDHPMLVHFKRWWRKAMLNWLASASSGTALPFVTELGPPGNYAMTYRDAFGREMETSDRWKQALLFKEIAERIWTEVTHEVSATNK</sequence>
<reference evidence="1 2" key="1">
    <citation type="submission" date="2021-03" db="EMBL/GenBank/DDBJ databases">
        <title>Genomic Encyclopedia of Type Strains, Phase IV (KMG-IV): sequencing the most valuable type-strain genomes for metagenomic binning, comparative biology and taxonomic classification.</title>
        <authorList>
            <person name="Goeker M."/>
        </authorList>
    </citation>
    <scope>NUCLEOTIDE SEQUENCE [LARGE SCALE GENOMIC DNA]</scope>
    <source>
        <strain evidence="1 2">DSM 24950</strain>
    </source>
</reference>
<evidence type="ECO:0000313" key="1">
    <source>
        <dbReference type="EMBL" id="MBP1965378.1"/>
    </source>
</evidence>
<evidence type="ECO:0000313" key="2">
    <source>
        <dbReference type="Proteomes" id="UP001519344"/>
    </source>
</evidence>
<proteinExistence type="predicted"/>
<dbReference type="EMBL" id="JAGGKV010000013">
    <property type="protein sequence ID" value="MBP1965378.1"/>
    <property type="molecule type" value="Genomic_DNA"/>
</dbReference>